<accession>A0ABT0ZPF4</accession>
<protein>
    <submittedName>
        <fullName evidence="3">Lyase family protein</fullName>
    </submittedName>
</protein>
<dbReference type="Gene3D" id="1.10.40.30">
    <property type="entry name" value="Fumarase/aspartase (C-terminal domain)"/>
    <property type="match status" value="1"/>
</dbReference>
<keyword evidence="1 3" id="KW-0456">Lyase</keyword>
<dbReference type="InterPro" id="IPR022761">
    <property type="entry name" value="Fumarate_lyase_N"/>
</dbReference>
<proteinExistence type="predicted"/>
<dbReference type="Proteomes" id="UP001523234">
    <property type="component" value="Unassembled WGS sequence"/>
</dbReference>
<evidence type="ECO:0000313" key="4">
    <source>
        <dbReference type="Proteomes" id="UP001523234"/>
    </source>
</evidence>
<dbReference type="RefSeq" id="WP_252442561.1">
    <property type="nucleotide sequence ID" value="NZ_JAMWYK010000002.1"/>
</dbReference>
<keyword evidence="4" id="KW-1185">Reference proteome</keyword>
<dbReference type="PANTHER" id="PTHR43172:SF1">
    <property type="entry name" value="ADENYLOSUCCINATE LYASE"/>
    <property type="match status" value="1"/>
</dbReference>
<feature type="domain" description="Adenylosuccinate lyase C-terminal" evidence="2">
    <location>
        <begin position="367"/>
        <end position="444"/>
    </location>
</feature>
<dbReference type="PRINTS" id="PR00149">
    <property type="entry name" value="FUMRATELYASE"/>
</dbReference>
<dbReference type="PRINTS" id="PR00145">
    <property type="entry name" value="ARGSUCLYASE"/>
</dbReference>
<organism evidence="3 4">
    <name type="scientific">Fructobacillus apis</name>
    <dbReference type="NCBI Taxonomy" id="2935017"/>
    <lineage>
        <taxon>Bacteria</taxon>
        <taxon>Bacillati</taxon>
        <taxon>Bacillota</taxon>
        <taxon>Bacilli</taxon>
        <taxon>Lactobacillales</taxon>
        <taxon>Lactobacillaceae</taxon>
        <taxon>Fructobacillus</taxon>
    </lineage>
</organism>
<dbReference type="InterPro" id="IPR000362">
    <property type="entry name" value="Fumarate_lyase_fam"/>
</dbReference>
<dbReference type="PANTHER" id="PTHR43172">
    <property type="entry name" value="ADENYLOSUCCINATE LYASE"/>
    <property type="match status" value="1"/>
</dbReference>
<dbReference type="Pfam" id="PF10397">
    <property type="entry name" value="ADSL_C"/>
    <property type="match status" value="1"/>
</dbReference>
<comment type="caution">
    <text evidence="3">The sequence shown here is derived from an EMBL/GenBank/DDBJ whole genome shotgun (WGS) entry which is preliminary data.</text>
</comment>
<dbReference type="InterPro" id="IPR020557">
    <property type="entry name" value="Fumarate_lyase_CS"/>
</dbReference>
<dbReference type="InterPro" id="IPR008948">
    <property type="entry name" value="L-Aspartase-like"/>
</dbReference>
<reference evidence="3 4" key="1">
    <citation type="submission" date="2022-06" db="EMBL/GenBank/DDBJ databases">
        <title>Fructobacillus taiwanensis sp. nov., isolated from the honeybee.</title>
        <authorList>
            <person name="Chen Y.-S."/>
            <person name="Wang L.-T."/>
            <person name="Lee Y.-S."/>
            <person name="Chang Y.-C."/>
            <person name="Wu H.-C."/>
            <person name="Liao C.-Y."/>
            <person name="Chen W.-H."/>
            <person name="Deng J.-N."/>
            <person name="Wang Y.-H."/>
        </authorList>
    </citation>
    <scope>NUCLEOTIDE SEQUENCE [LARGE SCALE GENOMIC DNA]</scope>
    <source>
        <strain evidence="3 4">W13</strain>
    </source>
</reference>
<dbReference type="Gene3D" id="1.20.200.10">
    <property type="entry name" value="Fumarase/aspartase (Central domain)"/>
    <property type="match status" value="1"/>
</dbReference>
<name>A0ABT0ZPF4_9LACO</name>
<evidence type="ECO:0000259" key="2">
    <source>
        <dbReference type="SMART" id="SM00998"/>
    </source>
</evidence>
<dbReference type="InterPro" id="IPR019468">
    <property type="entry name" value="AdenyloSucc_lyase_C"/>
</dbReference>
<sequence length="447" mass="49265">MNTTIETGHPLDDAIIGGNFTTPEMKTIWSSQNRLRQQFIVEKGLAKVEAALGMIPASAGQAIQALTFDQLSLANIQRVSSQSQHSLLGLIQNMQTEAGASGEFVHYGATTQDIVDTGMVLQIKSSISLMQKRLSNINQTLGQLSEKYKRTKIVAHTHGVQAVPSTYGFQLIRYYDELTRQQKRLTQAEDDVLVGNLADAVGSHSALGKDGIEVEKALMEELGLKRTPIAFHASPDRIVHYTSALTILSAQLGKMAKNFFHQAGNEVGEISESYVGQVGSSTMPHKQNPEQLEAVMALVEPVFQAQNLLQHSLLSLGERDAVSWKMLWLALPEIHQYVDRQLSLMEGLLPTLQAHLDRMAENAEVMGDFLYSENLMMVLGKKLGKQTAHHIIHEAAMQAMAGGLDFISHIANQEEVPYTVEELRMKINHEQVTEAIPVLIDEVLGGK</sequence>
<evidence type="ECO:0000256" key="1">
    <source>
        <dbReference type="ARBA" id="ARBA00023239"/>
    </source>
</evidence>
<dbReference type="EMBL" id="JAMWYK010000002">
    <property type="protein sequence ID" value="MCO0831875.1"/>
    <property type="molecule type" value="Genomic_DNA"/>
</dbReference>
<dbReference type="Pfam" id="PF00206">
    <property type="entry name" value="Lyase_1"/>
    <property type="match status" value="1"/>
</dbReference>
<dbReference type="PROSITE" id="PS00163">
    <property type="entry name" value="FUMARATE_LYASES"/>
    <property type="match status" value="1"/>
</dbReference>
<dbReference type="SMART" id="SM00998">
    <property type="entry name" value="ADSL_C"/>
    <property type="match status" value="1"/>
</dbReference>
<evidence type="ECO:0000313" key="3">
    <source>
        <dbReference type="EMBL" id="MCO0831875.1"/>
    </source>
</evidence>
<gene>
    <name evidence="3" type="ORF">NFX39_02035</name>
</gene>
<dbReference type="GO" id="GO:0016829">
    <property type="term" value="F:lyase activity"/>
    <property type="evidence" value="ECO:0007669"/>
    <property type="project" value="UniProtKB-KW"/>
</dbReference>
<dbReference type="SUPFAM" id="SSF48557">
    <property type="entry name" value="L-aspartase-like"/>
    <property type="match status" value="1"/>
</dbReference>